<organism evidence="2 3">
    <name type="scientific">Buteo japonicus</name>
    <dbReference type="NCBI Taxonomy" id="224669"/>
    <lineage>
        <taxon>Eukaryota</taxon>
        <taxon>Metazoa</taxon>
        <taxon>Chordata</taxon>
        <taxon>Craniata</taxon>
        <taxon>Vertebrata</taxon>
        <taxon>Euteleostomi</taxon>
        <taxon>Archelosauria</taxon>
        <taxon>Archosauria</taxon>
        <taxon>Dinosauria</taxon>
        <taxon>Saurischia</taxon>
        <taxon>Theropoda</taxon>
        <taxon>Coelurosauria</taxon>
        <taxon>Aves</taxon>
        <taxon>Neognathae</taxon>
        <taxon>Neoaves</taxon>
        <taxon>Telluraves</taxon>
        <taxon>Accipitrimorphae</taxon>
        <taxon>Accipitriformes</taxon>
        <taxon>Accipitridae</taxon>
        <taxon>Accipitrinae</taxon>
        <taxon>Buteo</taxon>
    </lineage>
</organism>
<dbReference type="Proteomes" id="UP000694555">
    <property type="component" value="Unplaced"/>
</dbReference>
<sequence length="184" mass="19716">AWGGENPASQPVGCGASLEPVSLATRHGASQSESIQGMEHPGHGAFQAWNIPGIEHPGHGASQARSIPGMEHPSHRASHIPSMEHPKHELSKPTSIKPLRLSGSEHSRPGGTSDTYRETLCCLGREGHILILPLPGQEPCRSPFPPGVPAAGTALPHPYLSILHRLSFDVFPSVARFRFHLEID</sequence>
<evidence type="ECO:0000256" key="1">
    <source>
        <dbReference type="SAM" id="MobiDB-lite"/>
    </source>
</evidence>
<proteinExistence type="predicted"/>
<keyword evidence="3" id="KW-1185">Reference proteome</keyword>
<feature type="region of interest" description="Disordered" evidence="1">
    <location>
        <begin position="23"/>
        <end position="113"/>
    </location>
</feature>
<dbReference type="AlphaFoldDB" id="A0A8B9Z050"/>
<protein>
    <submittedName>
        <fullName evidence="2">Uncharacterized protein</fullName>
    </submittedName>
</protein>
<evidence type="ECO:0000313" key="2">
    <source>
        <dbReference type="Ensembl" id="ENSBJAP00000000754.1"/>
    </source>
</evidence>
<reference evidence="2" key="2">
    <citation type="submission" date="2025-09" db="UniProtKB">
        <authorList>
            <consortium name="Ensembl"/>
        </authorList>
    </citation>
    <scope>IDENTIFICATION</scope>
</reference>
<feature type="compositionally biased region" description="Basic and acidic residues" evidence="1">
    <location>
        <begin position="82"/>
        <end position="91"/>
    </location>
</feature>
<dbReference type="Ensembl" id="ENSBJAT00000000776.1">
    <property type="protein sequence ID" value="ENSBJAP00000000754.1"/>
    <property type="gene ID" value="ENSBJAG00000000610.1"/>
</dbReference>
<evidence type="ECO:0000313" key="3">
    <source>
        <dbReference type="Proteomes" id="UP000694555"/>
    </source>
</evidence>
<name>A0A8B9Z050_9AVES</name>
<reference evidence="2" key="1">
    <citation type="submission" date="2025-08" db="UniProtKB">
        <authorList>
            <consortium name="Ensembl"/>
        </authorList>
    </citation>
    <scope>IDENTIFICATION</scope>
</reference>
<accession>A0A8B9Z050</accession>